<evidence type="ECO:0000313" key="1">
    <source>
        <dbReference type="EMBL" id="KND97166.1"/>
    </source>
</evidence>
<dbReference type="AlphaFoldDB" id="A0A0L0NSM5"/>
<evidence type="ECO:0000313" key="2">
    <source>
        <dbReference type="Proteomes" id="UP000037122"/>
    </source>
</evidence>
<organism evidence="1 2">
    <name type="scientific">Candidozyma auris</name>
    <name type="common">Yeast</name>
    <name type="synonym">Candida auris</name>
    <dbReference type="NCBI Taxonomy" id="498019"/>
    <lineage>
        <taxon>Eukaryota</taxon>
        <taxon>Fungi</taxon>
        <taxon>Dikarya</taxon>
        <taxon>Ascomycota</taxon>
        <taxon>Saccharomycotina</taxon>
        <taxon>Pichiomycetes</taxon>
        <taxon>Metschnikowiaceae</taxon>
        <taxon>Candidozyma</taxon>
    </lineage>
</organism>
<proteinExistence type="predicted"/>
<dbReference type="Proteomes" id="UP000037122">
    <property type="component" value="Unassembled WGS sequence"/>
</dbReference>
<accession>A0A0L0NSM5</accession>
<reference evidence="2" key="1">
    <citation type="journal article" date="2015" name="BMC Genomics">
        <title>Draft genome of a commonly misdiagnosed multidrug resistant pathogen Candida auris.</title>
        <authorList>
            <person name="Chatterjee S."/>
            <person name="Alampalli S.V."/>
            <person name="Nageshan R.K."/>
            <person name="Chettiar S.T."/>
            <person name="Joshi S."/>
            <person name="Tatu U.S."/>
        </authorList>
    </citation>
    <scope>NUCLEOTIDE SEQUENCE [LARGE SCALE GENOMIC DNA]</scope>
    <source>
        <strain evidence="2">6684</strain>
    </source>
</reference>
<sequence>MWKKEENIILIASWTCRPYGLPSNVFLYTAFIDKYQPLQTILGLFALRSSLVSNTTRQDTLEGVVVVK</sequence>
<gene>
    <name evidence="1" type="ORF">QG37_06376</name>
</gene>
<comment type="caution">
    <text evidence="1">The sequence shown here is derived from an EMBL/GenBank/DDBJ whole genome shotgun (WGS) entry which is preliminary data.</text>
</comment>
<dbReference type="VEuPathDB" id="FungiDB:QG37_06376"/>
<name>A0A0L0NSM5_CANAR</name>
<dbReference type="EMBL" id="LGST01000043">
    <property type="protein sequence ID" value="KND97166.1"/>
    <property type="molecule type" value="Genomic_DNA"/>
</dbReference>
<protein>
    <submittedName>
        <fullName evidence="1">Uncharacterized protein</fullName>
    </submittedName>
</protein>